<feature type="compositionally biased region" description="Pro residues" evidence="1">
    <location>
        <begin position="236"/>
        <end position="245"/>
    </location>
</feature>
<dbReference type="PANTHER" id="PTHR37549:SF1">
    <property type="entry name" value="LIPOPROTEIN LPRI"/>
    <property type="match status" value="1"/>
</dbReference>
<dbReference type="HOGENOM" id="CLU_818489_0_0_4"/>
<organism evidence="2 3">
    <name type="scientific">Ramlibacter tataouinensis (strain ATCC BAA-407 / DSM 14655 / LMG 21543 / TTB310)</name>
    <dbReference type="NCBI Taxonomy" id="365046"/>
    <lineage>
        <taxon>Bacteria</taxon>
        <taxon>Pseudomonadati</taxon>
        <taxon>Pseudomonadota</taxon>
        <taxon>Betaproteobacteria</taxon>
        <taxon>Burkholderiales</taxon>
        <taxon>Comamonadaceae</taxon>
        <taxon>Ramlibacter</taxon>
    </lineage>
</organism>
<feature type="region of interest" description="Disordered" evidence="1">
    <location>
        <begin position="362"/>
        <end position="385"/>
    </location>
</feature>
<feature type="compositionally biased region" description="Basic and acidic residues" evidence="1">
    <location>
        <begin position="376"/>
        <end position="385"/>
    </location>
</feature>
<keyword evidence="3" id="KW-1185">Reference proteome</keyword>
<dbReference type="Proteomes" id="UP000008385">
    <property type="component" value="Chromosome"/>
</dbReference>
<feature type="region of interest" description="Disordered" evidence="1">
    <location>
        <begin position="211"/>
        <end position="326"/>
    </location>
</feature>
<evidence type="ECO:0000313" key="3">
    <source>
        <dbReference type="Proteomes" id="UP000008385"/>
    </source>
</evidence>
<dbReference type="InterPro" id="IPR052755">
    <property type="entry name" value="Lysozyme_Inhibitor_LprI"/>
</dbReference>
<evidence type="ECO:0000313" key="2">
    <source>
        <dbReference type="EMBL" id="AEG92570.1"/>
    </source>
</evidence>
<protein>
    <submittedName>
        <fullName evidence="2">Uncharacterized protein</fullName>
    </submittedName>
</protein>
<feature type="compositionally biased region" description="Pro residues" evidence="1">
    <location>
        <begin position="268"/>
        <end position="310"/>
    </location>
</feature>
<dbReference type="GO" id="GO:0005576">
    <property type="term" value="C:extracellular region"/>
    <property type="evidence" value="ECO:0007669"/>
    <property type="project" value="TreeGrafter"/>
</dbReference>
<dbReference type="eggNOG" id="COG4461">
    <property type="taxonomic scope" value="Bacteria"/>
</dbReference>
<evidence type="ECO:0000256" key="1">
    <source>
        <dbReference type="SAM" id="MobiDB-lite"/>
    </source>
</evidence>
<feature type="compositionally biased region" description="Pro residues" evidence="1">
    <location>
        <begin position="211"/>
        <end position="226"/>
    </location>
</feature>
<reference evidence="2 3" key="2">
    <citation type="journal article" date="2011" name="PLoS ONE">
        <title>The Cyst-Dividing Bacterium Ramlibacter tataouinensis TTB310 Genome Reveals a Well-Stocked Toolbox for Adaptation to a Desert Environment.</title>
        <authorList>
            <person name="De Luca G."/>
            <person name="Barakat M."/>
            <person name="Ortet P."/>
            <person name="Fochesato S."/>
            <person name="Jourlin-Castelli C."/>
            <person name="Ansaldi M."/>
            <person name="Py B."/>
            <person name="Fichant G."/>
            <person name="Coutinho P.M."/>
            <person name="Voulhoux R."/>
            <person name="Bastien O."/>
            <person name="Marechal E."/>
            <person name="Henrissat B."/>
            <person name="Quentin Y."/>
            <person name="Noirot P."/>
            <person name="Filloux A."/>
            <person name="Mejean V."/>
            <person name="Dubow M.S."/>
            <person name="Barras F."/>
            <person name="Barbe V."/>
            <person name="Weissenbach J."/>
            <person name="Mihalcescu I."/>
            <person name="Vermeglio A."/>
            <person name="Achouak W."/>
            <person name="Heulin T."/>
        </authorList>
    </citation>
    <scope>NUCLEOTIDE SEQUENCE [LARGE SCALE GENOMIC DNA]</scope>
    <source>
        <strain evidence="3">ATCC BAA-407 / DSM 14655 / LMG 21543 / TTB310</strain>
    </source>
</reference>
<name>F5Y4A5_RAMTT</name>
<dbReference type="KEGG" id="rta:Rta_14790"/>
<dbReference type="PANTHER" id="PTHR37549">
    <property type="entry name" value="LIPOPROTEIN LPRI"/>
    <property type="match status" value="1"/>
</dbReference>
<feature type="compositionally biased region" description="Low complexity" evidence="1">
    <location>
        <begin position="246"/>
        <end position="267"/>
    </location>
</feature>
<sequence>MALNQPRGPLVAFWFMLALVLAGGLALALRDGTPAASTRADRLPPQATAGPAACAFDPMAPERGSGDGQLRLRTDLDGKTAADAAGLVWLAHEVAGQGRTRDTEVALIMACRLAARLDGPQAPAVAEAKYQLGRHYLALVAPGGASALGGGTRGDMLRRAQEVLQESRHAFTAQYGDAHAKTQLAAAAAATAQQSLTAVAARPPNAVPPAAVPPAAVPPAAVPGRPPEAVAAAPESAPPPPPAPAPQAQQSQQAPPQAQPPAQASAPRPEPAPPPPAVAAKPAPPPPAVTARPAPPPVASGKPAPAPVPPAVAGRTTPPDPAVASVKPSFDCAKARSVPEKMICSDAELARLDRELGRLHAQAKRAAPSTTAFNRKNNEEWNRREATCRTRSCLLQWYAERRQQLEGDLRRSQDRTTASR</sequence>
<gene>
    <name evidence="2" type="ordered locus">Rta_14790</name>
</gene>
<accession>F5Y4A5</accession>
<dbReference type="STRING" id="365046.Rta_14790"/>
<reference evidence="3" key="1">
    <citation type="submission" date="2006-01" db="EMBL/GenBank/DDBJ databases">
        <title>Genome of the cyst-dividing bacterium Ramlibacter tataouinensis.</title>
        <authorList>
            <person name="Barakat M."/>
            <person name="Ortet P."/>
            <person name="De Luca G."/>
            <person name="Jourlin-Castelli C."/>
            <person name="Ansaldi M."/>
            <person name="Py B."/>
            <person name="Fichant G."/>
            <person name="Coutinho P."/>
            <person name="Voulhoux R."/>
            <person name="Bastien O."/>
            <person name="Roy S."/>
            <person name="Marechal E."/>
            <person name="Henrissat B."/>
            <person name="Quentin Y."/>
            <person name="Noirot P."/>
            <person name="Filloux A."/>
            <person name="Mejean V."/>
            <person name="DuBow M."/>
            <person name="Barras F."/>
            <person name="Heulin T."/>
        </authorList>
    </citation>
    <scope>NUCLEOTIDE SEQUENCE [LARGE SCALE GENOMIC DNA]</scope>
    <source>
        <strain evidence="3">ATCC BAA-407 / DSM 14655 / LMG 21543 / TTB310</strain>
    </source>
</reference>
<dbReference type="EMBL" id="CP000245">
    <property type="protein sequence ID" value="AEG92570.1"/>
    <property type="molecule type" value="Genomic_DNA"/>
</dbReference>
<dbReference type="AlphaFoldDB" id="F5Y4A5"/>
<dbReference type="PATRIC" id="fig|365046.3.peg.1509"/>
<proteinExistence type="predicted"/>